<feature type="signal peptide" evidence="5">
    <location>
        <begin position="1"/>
        <end position="33"/>
    </location>
</feature>
<reference evidence="7 8" key="1">
    <citation type="journal article" date="2015" name="PeerJ">
        <title>First genomic representation of candidate bacterial phylum KSB3 points to enhanced environmental sensing as a trigger of wastewater bulking.</title>
        <authorList>
            <person name="Sekiguchi Y."/>
            <person name="Ohashi A."/>
            <person name="Parks D.H."/>
            <person name="Yamauchi T."/>
            <person name="Tyson G.W."/>
            <person name="Hugenholtz P."/>
        </authorList>
    </citation>
    <scope>NUCLEOTIDE SEQUENCE [LARGE SCALE GENOMIC DNA]</scope>
</reference>
<dbReference type="EMBL" id="DF820480">
    <property type="protein sequence ID" value="GAK61589.1"/>
    <property type="molecule type" value="Genomic_DNA"/>
</dbReference>
<evidence type="ECO:0000313" key="7">
    <source>
        <dbReference type="EMBL" id="GAK61589.1"/>
    </source>
</evidence>
<dbReference type="eggNOG" id="COG2911">
    <property type="taxonomic scope" value="Bacteria"/>
</dbReference>
<dbReference type="SUPFAM" id="SSF141072">
    <property type="entry name" value="CalX-like"/>
    <property type="match status" value="8"/>
</dbReference>
<dbReference type="Pfam" id="PF03160">
    <property type="entry name" value="Calx-beta"/>
    <property type="match status" value="6"/>
</dbReference>
<evidence type="ECO:0000256" key="3">
    <source>
        <dbReference type="ARBA" id="ARBA00022837"/>
    </source>
</evidence>
<feature type="chain" id="PRO_5001755646" evidence="5">
    <location>
        <begin position="34"/>
        <end position="1080"/>
    </location>
</feature>
<organism evidence="7 8">
    <name type="scientific">Vecturithrix granuli</name>
    <dbReference type="NCBI Taxonomy" id="1499967"/>
    <lineage>
        <taxon>Bacteria</taxon>
        <taxon>Candidatus Moduliflexota</taxon>
        <taxon>Candidatus Vecturitrichia</taxon>
        <taxon>Candidatus Vecturitrichales</taxon>
        <taxon>Candidatus Vecturitrichaceae</taxon>
        <taxon>Candidatus Vecturithrix</taxon>
    </lineage>
</organism>
<evidence type="ECO:0000256" key="2">
    <source>
        <dbReference type="ARBA" id="ARBA00022737"/>
    </source>
</evidence>
<keyword evidence="3" id="KW-0106">Calcium</keyword>
<dbReference type="GO" id="GO:0030001">
    <property type="term" value="P:metal ion transport"/>
    <property type="evidence" value="ECO:0007669"/>
    <property type="project" value="TreeGrafter"/>
</dbReference>
<dbReference type="InterPro" id="IPR051171">
    <property type="entry name" value="CaCA"/>
</dbReference>
<dbReference type="eggNOG" id="COG3121">
    <property type="taxonomic scope" value="Bacteria"/>
</dbReference>
<dbReference type="SMART" id="SM00237">
    <property type="entry name" value="Calx_beta"/>
    <property type="match status" value="2"/>
</dbReference>
<dbReference type="InterPro" id="IPR003644">
    <property type="entry name" value="Calx_beta"/>
</dbReference>
<dbReference type="GO" id="GO:0007154">
    <property type="term" value="P:cell communication"/>
    <property type="evidence" value="ECO:0007669"/>
    <property type="project" value="InterPro"/>
</dbReference>
<dbReference type="HOGENOM" id="CLU_286157_0_0_0"/>
<keyword evidence="1 5" id="KW-0732">Signal</keyword>
<dbReference type="Proteomes" id="UP000030661">
    <property type="component" value="Unassembled WGS sequence"/>
</dbReference>
<keyword evidence="8" id="KW-1185">Reference proteome</keyword>
<dbReference type="Gene3D" id="2.60.40.2030">
    <property type="match status" value="8"/>
</dbReference>
<sequence length="1080" mass="110506">MKNYSSMLQKCVNVFSIVIIFLISVLNATMVMAAPPDNDNLADAITMTANESVLQSTAEATQEASEGLGTCGYNATASVWYKFTPTITDNLSINTVGSGFDTVLSVWTGTGTHPLTQVACNDDILPGTIYQSQVSIPATSGTTYYIRIAGHNGTTGDLELYLSMQRLVTLNLSGSPMAEEGETATVTATLSGTSSQDVTVTLGFTGTAIYGSDYTSTGTQIIISAGNLSGSVTLTGLTDNIYEVNETIIVDIIDVKNGVEDGVQQQTATLTSEDLKPTVILGLTGSPMNEGGSATVTATLSNPSYLAITVNLGFTGSATNGTDYNTPPTSIEIAAETLSNSITLTSVNDDLYEGVVAETIIVDITGVTNATESGTQKVTAEITENDPKPTVTLALDKSSINEIGEVATVTAALSNPSIYLVTVNLAFTGTATSGGTDYTASGTSIPIAAGTLSNAITLTSVHDELYEGENETIIVTINAVTNGSAGDPNTVTAMITDDDTQPTVTLTLTNSPLAEAGGVATVTATLSNPSVDTVTVALGFSGRAVGSGTDYTASGNNILIPAGALNNTITLTGVDDALYEVDDTLGHETIIVDIVGVTNATEKDGLQQVTATITDDDARPTVTLGLTGSPFAEDGGDATVTATLSAEAGIPVTVNLGFTGTAISGTDYNAPPTSIEIAVGTLSESFTLTGKPDELYEVDDTLGDEIIIVEIDTVTNATEDGEQRVTARITDDDDRPTVTLAVDPATFNETGGTTTVTATLSAVAGIPVTVNFGFSGTATSGTDYTAGTSIVIPAGEPSATLTITSEHDTQYEPDETIVVDIASVTNADEDGEQRVTATITDDDNQPTVTLSVTGSPMAEDGGVATVTATLSNLSVEDVTVTLSFSGGAIGFGVDYTHSGSAILITAGNPTGSITITGKNDVFYEGPEDILVDIIGVTNGTENGDQQVIAIITDAETPPKVVLTLTGSPLAENGGVATVTAFLTNLSVQDVTVTLGFSGTATGGGTDYTASGTSLIIAAMNVTNSITLTGVNDALIEDDETIVVDITGVTNGTESGMQQVTATITDNDPEIDSNSYLLWTK</sequence>
<proteinExistence type="predicted"/>
<dbReference type="PANTHER" id="PTHR11878:SF65">
    <property type="entry name" value="NA_CA-EXCHANGE PROTEIN, ISOFORM G"/>
    <property type="match status" value="1"/>
</dbReference>
<name>A0A081CAI4_VECG1</name>
<gene>
    <name evidence="7" type="ORF">U27_01490</name>
</gene>
<evidence type="ECO:0000256" key="1">
    <source>
        <dbReference type="ARBA" id="ARBA00022729"/>
    </source>
</evidence>
<keyword evidence="4" id="KW-0406">Ion transport</keyword>
<keyword evidence="4" id="KW-0813">Transport</keyword>
<dbReference type="eggNOG" id="COG1404">
    <property type="taxonomic scope" value="Bacteria"/>
</dbReference>
<feature type="domain" description="Calx-beta" evidence="6">
    <location>
        <begin position="949"/>
        <end position="1046"/>
    </location>
</feature>
<dbReference type="GO" id="GO:0016020">
    <property type="term" value="C:membrane"/>
    <property type="evidence" value="ECO:0007669"/>
    <property type="project" value="InterPro"/>
</dbReference>
<keyword evidence="2" id="KW-0677">Repeat</keyword>
<dbReference type="PANTHER" id="PTHR11878">
    <property type="entry name" value="SODIUM/CALCIUM EXCHANGER"/>
    <property type="match status" value="1"/>
</dbReference>
<evidence type="ECO:0000256" key="4">
    <source>
        <dbReference type="ARBA" id="ARBA00023065"/>
    </source>
</evidence>
<evidence type="ECO:0000259" key="6">
    <source>
        <dbReference type="SMART" id="SM00237"/>
    </source>
</evidence>
<dbReference type="STRING" id="1499967.U27_01490"/>
<evidence type="ECO:0000313" key="8">
    <source>
        <dbReference type="Proteomes" id="UP000030661"/>
    </source>
</evidence>
<evidence type="ECO:0000256" key="5">
    <source>
        <dbReference type="SAM" id="SignalP"/>
    </source>
</evidence>
<protein>
    <submittedName>
        <fullName evidence="7">Fibronectin type III domain protein</fullName>
    </submittedName>
</protein>
<dbReference type="InterPro" id="IPR038081">
    <property type="entry name" value="CalX-like_sf"/>
</dbReference>
<dbReference type="AlphaFoldDB" id="A0A081CAI4"/>
<feature type="domain" description="Calx-beta" evidence="6">
    <location>
        <begin position="727"/>
        <end position="822"/>
    </location>
</feature>
<accession>A0A081CAI4</accession>